<feature type="signal peptide" evidence="2">
    <location>
        <begin position="1"/>
        <end position="27"/>
    </location>
</feature>
<dbReference type="PANTHER" id="PTHR35094">
    <property type="entry name" value="LEUCINE-RICH REPEAT EXTENSIN-LIKE PROTEIN 2"/>
    <property type="match status" value="1"/>
</dbReference>
<dbReference type="AlphaFoldDB" id="A0A8J4VM24"/>
<reference evidence="3" key="1">
    <citation type="submission" date="2020-03" db="EMBL/GenBank/DDBJ databases">
        <title>Castanea mollissima Vanexum genome sequencing.</title>
        <authorList>
            <person name="Staton M."/>
        </authorList>
    </citation>
    <scope>NUCLEOTIDE SEQUENCE</scope>
    <source>
        <tissue evidence="3">Leaf</tissue>
    </source>
</reference>
<feature type="chain" id="PRO_5035240874" evidence="2">
    <location>
        <begin position="28"/>
        <end position="151"/>
    </location>
</feature>
<evidence type="ECO:0000313" key="4">
    <source>
        <dbReference type="Proteomes" id="UP000737018"/>
    </source>
</evidence>
<accession>A0A8J4VM24</accession>
<dbReference type="Proteomes" id="UP000737018">
    <property type="component" value="Unassembled WGS sequence"/>
</dbReference>
<dbReference type="PANTHER" id="PTHR35094:SF1">
    <property type="entry name" value="PROTEIN, PUTATIVE-RELATED"/>
    <property type="match status" value="1"/>
</dbReference>
<organism evidence="3 4">
    <name type="scientific">Castanea mollissima</name>
    <name type="common">Chinese chestnut</name>
    <dbReference type="NCBI Taxonomy" id="60419"/>
    <lineage>
        <taxon>Eukaryota</taxon>
        <taxon>Viridiplantae</taxon>
        <taxon>Streptophyta</taxon>
        <taxon>Embryophyta</taxon>
        <taxon>Tracheophyta</taxon>
        <taxon>Spermatophyta</taxon>
        <taxon>Magnoliopsida</taxon>
        <taxon>eudicotyledons</taxon>
        <taxon>Gunneridae</taxon>
        <taxon>Pentapetalae</taxon>
        <taxon>rosids</taxon>
        <taxon>fabids</taxon>
        <taxon>Fagales</taxon>
        <taxon>Fagaceae</taxon>
        <taxon>Castanea</taxon>
    </lineage>
</organism>
<keyword evidence="4" id="KW-1185">Reference proteome</keyword>
<evidence type="ECO:0000256" key="2">
    <source>
        <dbReference type="SAM" id="SignalP"/>
    </source>
</evidence>
<dbReference type="EMBL" id="JRKL02003670">
    <property type="protein sequence ID" value="KAF3954539.1"/>
    <property type="molecule type" value="Genomic_DNA"/>
</dbReference>
<dbReference type="OrthoDB" id="1728036at2759"/>
<feature type="compositionally biased region" description="Pro residues" evidence="1">
    <location>
        <begin position="38"/>
        <end position="47"/>
    </location>
</feature>
<keyword evidence="2" id="KW-0732">Signal</keyword>
<gene>
    <name evidence="3" type="ORF">CMV_020137</name>
</gene>
<feature type="region of interest" description="Disordered" evidence="1">
    <location>
        <begin position="30"/>
        <end position="109"/>
    </location>
</feature>
<feature type="compositionally biased region" description="Pro residues" evidence="1">
    <location>
        <begin position="56"/>
        <end position="106"/>
    </location>
</feature>
<sequence>MHPFKFNPRWLQNLFLVIVVFTIPGSADEKCSACTQNSPPPPPPLPPQCSTCTQSSPPPPPLPCPPPPSPPPPPPLPCPPPPSPPLPLPCPPPPPKPTEDCPPPPASMMYITGPPGNLYRIDQDFNGGSQNSATVLPLLVSCGLLGLLAFW</sequence>
<evidence type="ECO:0000256" key="1">
    <source>
        <dbReference type="SAM" id="MobiDB-lite"/>
    </source>
</evidence>
<dbReference type="PRINTS" id="PR01217">
    <property type="entry name" value="PRICHEXTENSN"/>
</dbReference>
<name>A0A8J4VM24_9ROSI</name>
<protein>
    <submittedName>
        <fullName evidence="3">Uncharacterized protein</fullName>
    </submittedName>
</protein>
<proteinExistence type="predicted"/>
<evidence type="ECO:0000313" key="3">
    <source>
        <dbReference type="EMBL" id="KAF3954539.1"/>
    </source>
</evidence>
<comment type="caution">
    <text evidence="3">The sequence shown here is derived from an EMBL/GenBank/DDBJ whole genome shotgun (WGS) entry which is preliminary data.</text>
</comment>